<name>A0A8D8X9W3_9HEMI</name>
<dbReference type="EMBL" id="HBUF01354172">
    <property type="protein sequence ID" value="CAG6716263.1"/>
    <property type="molecule type" value="Transcribed_RNA"/>
</dbReference>
<sequence length="105" mass="12071">MAIHFPDKVLPPLCSVMKSKICMFKFLTLPGIEPGHYIICISILNTDLKDHSKSATCPPTCRSTYMSISCKYIFNSFLYYVIKIPTYMKIYSNLVILLEQGYFVK</sequence>
<dbReference type="EMBL" id="HBUF01280478">
    <property type="protein sequence ID" value="CAG6687214.1"/>
    <property type="molecule type" value="Transcribed_RNA"/>
</dbReference>
<protein>
    <submittedName>
        <fullName evidence="1">Uncharacterized protein</fullName>
    </submittedName>
</protein>
<accession>A0A8D8X9W3</accession>
<organism evidence="1">
    <name type="scientific">Cacopsylla melanoneura</name>
    <dbReference type="NCBI Taxonomy" id="428564"/>
    <lineage>
        <taxon>Eukaryota</taxon>
        <taxon>Metazoa</taxon>
        <taxon>Ecdysozoa</taxon>
        <taxon>Arthropoda</taxon>
        <taxon>Hexapoda</taxon>
        <taxon>Insecta</taxon>
        <taxon>Pterygota</taxon>
        <taxon>Neoptera</taxon>
        <taxon>Paraneoptera</taxon>
        <taxon>Hemiptera</taxon>
        <taxon>Sternorrhyncha</taxon>
        <taxon>Psylloidea</taxon>
        <taxon>Psyllidae</taxon>
        <taxon>Psyllinae</taxon>
        <taxon>Cacopsylla</taxon>
    </lineage>
</organism>
<evidence type="ECO:0000313" key="1">
    <source>
        <dbReference type="EMBL" id="CAG6687214.1"/>
    </source>
</evidence>
<reference evidence="1" key="1">
    <citation type="submission" date="2021-05" db="EMBL/GenBank/DDBJ databases">
        <authorList>
            <person name="Alioto T."/>
            <person name="Alioto T."/>
            <person name="Gomez Garrido J."/>
        </authorList>
    </citation>
    <scope>NUCLEOTIDE SEQUENCE</scope>
</reference>
<dbReference type="AlphaFoldDB" id="A0A8D8X9W3"/>
<proteinExistence type="predicted"/>